<evidence type="ECO:0000259" key="8">
    <source>
        <dbReference type="PROSITE" id="PS51736"/>
    </source>
</evidence>
<dbReference type="InterPro" id="IPR036162">
    <property type="entry name" value="Resolvase-like_N_sf"/>
</dbReference>
<dbReference type="InterPro" id="IPR006118">
    <property type="entry name" value="Recombinase_CS"/>
</dbReference>
<dbReference type="PROSITE" id="PS00397">
    <property type="entry name" value="RECOMBINASES_1"/>
    <property type="match status" value="1"/>
</dbReference>
<evidence type="ECO:0000256" key="7">
    <source>
        <dbReference type="PROSITE-ProRule" id="PRU10137"/>
    </source>
</evidence>
<keyword evidence="3" id="KW-0230">DNA invertase</keyword>
<dbReference type="FunFam" id="3.40.50.1390:FF:000001">
    <property type="entry name" value="DNA recombinase"/>
    <property type="match status" value="1"/>
</dbReference>
<organism evidence="9 10">
    <name type="scientific">Microvirga lotononidis</name>
    <dbReference type="NCBI Taxonomy" id="864069"/>
    <lineage>
        <taxon>Bacteria</taxon>
        <taxon>Pseudomonadati</taxon>
        <taxon>Pseudomonadota</taxon>
        <taxon>Alphaproteobacteria</taxon>
        <taxon>Hyphomicrobiales</taxon>
        <taxon>Methylobacteriaceae</taxon>
        <taxon>Microvirga</taxon>
    </lineage>
</organism>
<evidence type="ECO:0000256" key="1">
    <source>
        <dbReference type="ARBA" id="ARBA00009913"/>
    </source>
</evidence>
<gene>
    <name evidence="9" type="ORF">MicloDRAFT_00051700</name>
</gene>
<dbReference type="CDD" id="cd03768">
    <property type="entry name" value="SR_ResInv"/>
    <property type="match status" value="1"/>
</dbReference>
<dbReference type="SMART" id="SM00857">
    <property type="entry name" value="Resolvase"/>
    <property type="match status" value="1"/>
</dbReference>
<evidence type="ECO:0000256" key="4">
    <source>
        <dbReference type="ARBA" id="ARBA00023125"/>
    </source>
</evidence>
<accession>I4YQH0</accession>
<keyword evidence="10" id="KW-1185">Reference proteome</keyword>
<dbReference type="InterPro" id="IPR050639">
    <property type="entry name" value="SSR_resolvase"/>
</dbReference>
<evidence type="ECO:0000256" key="5">
    <source>
        <dbReference type="ARBA" id="ARBA00023172"/>
    </source>
</evidence>
<evidence type="ECO:0000313" key="10">
    <source>
        <dbReference type="Proteomes" id="UP000003947"/>
    </source>
</evidence>
<keyword evidence="5" id="KW-0233">DNA recombination</keyword>
<dbReference type="RefSeq" id="WP_009492191.1">
    <property type="nucleotide sequence ID" value="NZ_CP141050.1"/>
</dbReference>
<evidence type="ECO:0000256" key="3">
    <source>
        <dbReference type="ARBA" id="ARBA00023100"/>
    </source>
</evidence>
<dbReference type="GO" id="GO:0000150">
    <property type="term" value="F:DNA strand exchange activity"/>
    <property type="evidence" value="ECO:0007669"/>
    <property type="project" value="UniProtKB-KW"/>
</dbReference>
<dbReference type="OrthoDB" id="9800103at2"/>
<dbReference type="InterPro" id="IPR006119">
    <property type="entry name" value="Resolv_N"/>
</dbReference>
<dbReference type="GO" id="GO:0015074">
    <property type="term" value="P:DNA integration"/>
    <property type="evidence" value="ECO:0007669"/>
    <property type="project" value="UniProtKB-KW"/>
</dbReference>
<protein>
    <submittedName>
        <fullName evidence="9">Site-specific recombinase, DNA invertase Pin</fullName>
    </submittedName>
</protein>
<dbReference type="AlphaFoldDB" id="I4YQH0"/>
<feature type="active site" description="O-(5'-phospho-DNA)-serine intermediate" evidence="6 7">
    <location>
        <position position="18"/>
    </location>
</feature>
<dbReference type="PANTHER" id="PTHR30461">
    <property type="entry name" value="DNA-INVERTASE FROM LAMBDOID PROPHAGE"/>
    <property type="match status" value="1"/>
</dbReference>
<dbReference type="SUPFAM" id="SSF53041">
    <property type="entry name" value="Resolvase-like"/>
    <property type="match status" value="1"/>
</dbReference>
<dbReference type="PANTHER" id="PTHR30461:SF2">
    <property type="entry name" value="SERINE RECOMBINASE PINE-RELATED"/>
    <property type="match status" value="1"/>
</dbReference>
<feature type="domain" description="Resolvase/invertase-type recombinase catalytic" evidence="8">
    <location>
        <begin position="10"/>
        <end position="143"/>
    </location>
</feature>
<dbReference type="HOGENOM" id="CLU_063615_0_0_5"/>
<dbReference type="eggNOG" id="COG1961">
    <property type="taxonomic scope" value="Bacteria"/>
</dbReference>
<comment type="similarity">
    <text evidence="1">Belongs to the site-specific recombinase resolvase family.</text>
</comment>
<name>I4YQH0_9HYPH</name>
<dbReference type="EMBL" id="JH660646">
    <property type="protein sequence ID" value="EIM26212.1"/>
    <property type="molecule type" value="Genomic_DNA"/>
</dbReference>
<dbReference type="PROSITE" id="PS00398">
    <property type="entry name" value="RECOMBINASES_2"/>
    <property type="match status" value="1"/>
</dbReference>
<dbReference type="Gene3D" id="3.40.50.1390">
    <property type="entry name" value="Resolvase, N-terminal catalytic domain"/>
    <property type="match status" value="1"/>
</dbReference>
<keyword evidence="4" id="KW-0238">DNA-binding</keyword>
<keyword evidence="2" id="KW-0229">DNA integration</keyword>
<dbReference type="Pfam" id="PF00239">
    <property type="entry name" value="Resolvase"/>
    <property type="match status" value="1"/>
</dbReference>
<dbReference type="Proteomes" id="UP000003947">
    <property type="component" value="Unassembled WGS sequence"/>
</dbReference>
<evidence type="ECO:0000313" key="9">
    <source>
        <dbReference type="EMBL" id="EIM26212.1"/>
    </source>
</evidence>
<sequence length="307" mass="33830">MAPSPAPKRRLIGYARVSTDDQMTDAQLIELEAAGCGLIHQEQGSGGSRARPVLAQLLKEIRAGDVLVVVRLDRLARSVSHLLEVIEGLEKKGAHFKSLQDPIDTSTPQGMFSLQVLGAVAQLERSLISERTKAGLRAAKARGKVLGSPGVREHRPETVRRLTLAREKRYLDPLIASADRWMPTVKRMRPGQPWSDVVQVLNGWGQDWTAERLRRAVRKLVSQRMADPALLQKSPPRPSADRLMTLIAGIAMADPGLSLRDIAVQLERMRERNPRGGTKWNASSVKQQLDQARRAGLILPTSPEDAA</sequence>
<proteinExistence type="inferred from homology"/>
<evidence type="ECO:0000256" key="2">
    <source>
        <dbReference type="ARBA" id="ARBA00022908"/>
    </source>
</evidence>
<dbReference type="PROSITE" id="PS51736">
    <property type="entry name" value="RECOMBINASES_3"/>
    <property type="match status" value="1"/>
</dbReference>
<dbReference type="PATRIC" id="fig|864069.3.peg.5564"/>
<evidence type="ECO:0000256" key="6">
    <source>
        <dbReference type="PIRSR" id="PIRSR606118-50"/>
    </source>
</evidence>
<dbReference type="GO" id="GO:0003677">
    <property type="term" value="F:DNA binding"/>
    <property type="evidence" value="ECO:0007669"/>
    <property type="project" value="UniProtKB-KW"/>
</dbReference>
<dbReference type="STRING" id="864069.MicloDRAFT_00051700"/>
<reference evidence="9 10" key="1">
    <citation type="submission" date="2012-02" db="EMBL/GenBank/DDBJ databases">
        <title>Improved High-Quality Draft sequence of Microvirga sp. WSM3557.</title>
        <authorList>
            <consortium name="US DOE Joint Genome Institute"/>
            <person name="Lucas S."/>
            <person name="Han J."/>
            <person name="Lapidus A."/>
            <person name="Cheng J.-F."/>
            <person name="Goodwin L."/>
            <person name="Pitluck S."/>
            <person name="Peters L."/>
            <person name="Zhang X."/>
            <person name="Detter J.C."/>
            <person name="Han C."/>
            <person name="Tapia R."/>
            <person name="Land M."/>
            <person name="Hauser L."/>
            <person name="Kyrpides N."/>
            <person name="Ivanova N."/>
            <person name="Pagani I."/>
            <person name="Brau L."/>
            <person name="Yates R."/>
            <person name="O'Hara G."/>
            <person name="Rui T."/>
            <person name="Howieson J."/>
            <person name="Reeve W."/>
            <person name="Woyke T."/>
        </authorList>
    </citation>
    <scope>NUCLEOTIDE SEQUENCE [LARGE SCALE GENOMIC DNA]</scope>
    <source>
        <strain evidence="9 10">WSM3557</strain>
    </source>
</reference>